<accession>A0A8I0AHD0</accession>
<name>A0A8I0AHD0_9FIRM</name>
<evidence type="ECO:0000313" key="3">
    <source>
        <dbReference type="Proteomes" id="UP000652847"/>
    </source>
</evidence>
<dbReference type="RefSeq" id="WP_186901020.1">
    <property type="nucleotide sequence ID" value="NZ_JACOOT010000010.1"/>
</dbReference>
<dbReference type="EMBL" id="JACOOT010000010">
    <property type="protein sequence ID" value="MBC5650399.1"/>
    <property type="molecule type" value="Genomic_DNA"/>
</dbReference>
<dbReference type="Proteomes" id="UP000652847">
    <property type="component" value="Unassembled WGS sequence"/>
</dbReference>
<feature type="transmembrane region" description="Helical" evidence="1">
    <location>
        <begin position="38"/>
        <end position="56"/>
    </location>
</feature>
<feature type="transmembrane region" description="Helical" evidence="1">
    <location>
        <begin position="68"/>
        <end position="89"/>
    </location>
</feature>
<evidence type="ECO:0000256" key="1">
    <source>
        <dbReference type="SAM" id="Phobius"/>
    </source>
</evidence>
<sequence length="136" mass="14401">MKKTTGEKKIGFYLVMAAAVLSLVSMLIYRTVLSQLGMVYGLSVIPAIVAVLVLAGMKMTGAKELLNWAGPVNAVVTALTAIISCSIMLDAFGYVVSGLYQFSQIQSYVIYAAVVAIAMILNIAAGFTGIVEENEI</sequence>
<keyword evidence="1" id="KW-0472">Membrane</keyword>
<dbReference type="AlphaFoldDB" id="A0A8I0AHD0"/>
<proteinExistence type="predicted"/>
<organism evidence="2 3">
    <name type="scientific">Blautia segnis</name>
    <dbReference type="NCBI Taxonomy" id="2763030"/>
    <lineage>
        <taxon>Bacteria</taxon>
        <taxon>Bacillati</taxon>
        <taxon>Bacillota</taxon>
        <taxon>Clostridia</taxon>
        <taxon>Lachnospirales</taxon>
        <taxon>Lachnospiraceae</taxon>
        <taxon>Blautia</taxon>
    </lineage>
</organism>
<protein>
    <submittedName>
        <fullName evidence="2">Uncharacterized protein</fullName>
    </submittedName>
</protein>
<comment type="caution">
    <text evidence="2">The sequence shown here is derived from an EMBL/GenBank/DDBJ whole genome shotgun (WGS) entry which is preliminary data.</text>
</comment>
<keyword evidence="1" id="KW-0812">Transmembrane</keyword>
<feature type="transmembrane region" description="Helical" evidence="1">
    <location>
        <begin position="12"/>
        <end position="32"/>
    </location>
</feature>
<evidence type="ECO:0000313" key="2">
    <source>
        <dbReference type="EMBL" id="MBC5650399.1"/>
    </source>
</evidence>
<keyword evidence="3" id="KW-1185">Reference proteome</keyword>
<feature type="transmembrane region" description="Helical" evidence="1">
    <location>
        <begin position="109"/>
        <end position="131"/>
    </location>
</feature>
<gene>
    <name evidence="2" type="ORF">H8S54_04555</name>
</gene>
<reference evidence="2 3" key="1">
    <citation type="submission" date="2020-08" db="EMBL/GenBank/DDBJ databases">
        <title>Genome public.</title>
        <authorList>
            <person name="Liu C."/>
            <person name="Sun Q."/>
        </authorList>
    </citation>
    <scope>NUCLEOTIDE SEQUENCE [LARGE SCALE GENOMIC DNA]</scope>
    <source>
        <strain evidence="2 3">BX17</strain>
    </source>
</reference>
<keyword evidence="1" id="KW-1133">Transmembrane helix</keyword>